<keyword evidence="1" id="KW-0067">ATP-binding</keyword>
<comment type="caution">
    <text evidence="1">The sequence shown here is derived from an EMBL/GenBank/DDBJ whole genome shotgun (WGS) entry which is preliminary data.</text>
</comment>
<accession>A0ABW7TWP6</accession>
<dbReference type="GeneID" id="93508257"/>
<dbReference type="PANTHER" id="PTHR43581:SF4">
    <property type="entry name" value="ATP_GTP PHOSPHATASE"/>
    <property type="match status" value="1"/>
</dbReference>
<dbReference type="InterPro" id="IPR051396">
    <property type="entry name" value="Bact_Antivir_Def_Nuclease"/>
</dbReference>
<organism evidence="1 2">
    <name type="scientific">Nocardia carnea</name>
    <dbReference type="NCBI Taxonomy" id="37328"/>
    <lineage>
        <taxon>Bacteria</taxon>
        <taxon>Bacillati</taxon>
        <taxon>Actinomycetota</taxon>
        <taxon>Actinomycetes</taxon>
        <taxon>Mycobacteriales</taxon>
        <taxon>Nocardiaceae</taxon>
        <taxon>Nocardia</taxon>
    </lineage>
</organism>
<dbReference type="CDD" id="cd00267">
    <property type="entry name" value="ABC_ATPase"/>
    <property type="match status" value="1"/>
</dbReference>
<proteinExistence type="predicted"/>
<dbReference type="RefSeq" id="WP_156052484.1">
    <property type="nucleotide sequence ID" value="NZ_JBIRUQ010000019.1"/>
</dbReference>
<name>A0ABW7TWP6_9NOCA</name>
<dbReference type="InterPro" id="IPR027417">
    <property type="entry name" value="P-loop_NTPase"/>
</dbReference>
<reference evidence="1 2" key="1">
    <citation type="submission" date="2024-10" db="EMBL/GenBank/DDBJ databases">
        <title>The Natural Products Discovery Center: Release of the First 8490 Sequenced Strains for Exploring Actinobacteria Biosynthetic Diversity.</title>
        <authorList>
            <person name="Kalkreuter E."/>
            <person name="Kautsar S.A."/>
            <person name="Yang D."/>
            <person name="Bader C.D."/>
            <person name="Teijaro C.N."/>
            <person name="Fluegel L."/>
            <person name="Davis C.M."/>
            <person name="Simpson J.R."/>
            <person name="Lauterbach L."/>
            <person name="Steele A.D."/>
            <person name="Gui C."/>
            <person name="Meng S."/>
            <person name="Li G."/>
            <person name="Viehrig K."/>
            <person name="Ye F."/>
            <person name="Su P."/>
            <person name="Kiefer A.F."/>
            <person name="Nichols A."/>
            <person name="Cepeda A.J."/>
            <person name="Yan W."/>
            <person name="Fan B."/>
            <person name="Jiang Y."/>
            <person name="Adhikari A."/>
            <person name="Zheng C.-J."/>
            <person name="Schuster L."/>
            <person name="Cowan T.M."/>
            <person name="Smanski M.J."/>
            <person name="Chevrette M.G."/>
            <person name="De Carvalho L.P.S."/>
            <person name="Shen B."/>
        </authorList>
    </citation>
    <scope>NUCLEOTIDE SEQUENCE [LARGE SCALE GENOMIC DNA]</scope>
    <source>
        <strain evidence="1 2">NPDC020568</strain>
    </source>
</reference>
<gene>
    <name evidence="1" type="ORF">ACH4WX_32555</name>
</gene>
<dbReference type="EMBL" id="JBIRUQ010000019">
    <property type="protein sequence ID" value="MFI1465464.1"/>
    <property type="molecule type" value="Genomic_DNA"/>
</dbReference>
<sequence length="674" mass="73987">MIDDEAQQSIEDLAAALADLRIHAGKPSFARIQSLSKLRGSDSAVGKAASLPSTTASDAVRGKRLPSAATVLAFVDACRRAAYEDGIVIDSQRFEPAMWQQRWRMARDLQDMQNDASVTSCSAATNSGPAVGVTDHGEPAVPAPTAVQLGDKIAHSGTTFSRADPLMSVSTNRSNSRSDLLQDVLRKPTEIQISSIEILESNIFAAQVIRFDRLTGIVGRHGTGKTLLLRLLDHAFGLAPHLLAQPNLGTLEHLGNPIEFVADVTVLRAGQPVTRRVESAADGSDRESGSARYRGWESSLGAEFAPHLLSVPLMFDLLENHNQEFDRRFRANNYDQHAQYDYTTRDLHAAREIVGRDYASITAHSYWHSRDPEGSAFRFAAIDVDGNEIGTSMMSLGEIWTHYLLGHENLVTDAHEPRLIDEPESFLAPRGHGLIVDELIRQTVRHRRQLILSTHSPQVLSRFPVSNLRMCTRTSNGIRVAEPTSLAQVRDAIGVEVAVRVVVLVEDALAATVFTLLCEQTDPSLAREVEVVATGGPNEVVAGLRVMSSSGRIIYVGVLDGDLRSNPTPPFAAGRLFFLPGMRSPEHELRHLASRAPSKLAQKLGCSTWDIEVALDSLTRLDHQYWIGRVAEQLARPPEVLTHALVTLWMQEAEISEFIEVVSHIRRISEGVTR</sequence>
<protein>
    <submittedName>
        <fullName evidence="1">ATP-binding protein</fullName>
    </submittedName>
</protein>
<keyword evidence="2" id="KW-1185">Reference proteome</keyword>
<dbReference type="Proteomes" id="UP001611263">
    <property type="component" value="Unassembled WGS sequence"/>
</dbReference>
<dbReference type="GO" id="GO:0005524">
    <property type="term" value="F:ATP binding"/>
    <property type="evidence" value="ECO:0007669"/>
    <property type="project" value="UniProtKB-KW"/>
</dbReference>
<evidence type="ECO:0000313" key="2">
    <source>
        <dbReference type="Proteomes" id="UP001611263"/>
    </source>
</evidence>
<dbReference type="SUPFAM" id="SSF52540">
    <property type="entry name" value="P-loop containing nucleoside triphosphate hydrolases"/>
    <property type="match status" value="1"/>
</dbReference>
<evidence type="ECO:0000313" key="1">
    <source>
        <dbReference type="EMBL" id="MFI1465464.1"/>
    </source>
</evidence>
<keyword evidence="1" id="KW-0547">Nucleotide-binding</keyword>
<dbReference type="PANTHER" id="PTHR43581">
    <property type="entry name" value="ATP/GTP PHOSPHATASE"/>
    <property type="match status" value="1"/>
</dbReference>